<proteinExistence type="predicted"/>
<dbReference type="InterPro" id="IPR008929">
    <property type="entry name" value="Chondroitin_lyas"/>
</dbReference>
<accession>A0A5C4TDS9</accession>
<name>A0A5C4TDS9_9BACL</name>
<feature type="domain" description="FIMAH" evidence="1">
    <location>
        <begin position="1205"/>
        <end position="1285"/>
    </location>
</feature>
<dbReference type="Gene3D" id="1.50.10.100">
    <property type="entry name" value="Chondroitin AC/alginate lyase"/>
    <property type="match status" value="1"/>
</dbReference>
<keyword evidence="3" id="KW-1185">Reference proteome</keyword>
<dbReference type="Gene3D" id="2.70.98.70">
    <property type="match status" value="1"/>
</dbReference>
<evidence type="ECO:0000313" key="3">
    <source>
        <dbReference type="Proteomes" id="UP000307943"/>
    </source>
</evidence>
<evidence type="ECO:0000259" key="1">
    <source>
        <dbReference type="Pfam" id="PF22888"/>
    </source>
</evidence>
<protein>
    <recommendedName>
        <fullName evidence="1">FIMAH domain-containing protein</fullName>
    </recommendedName>
</protein>
<organism evidence="2 3">
    <name type="scientific">Paenibacillus hemerocallicola</name>
    <dbReference type="NCBI Taxonomy" id="1172614"/>
    <lineage>
        <taxon>Bacteria</taxon>
        <taxon>Bacillati</taxon>
        <taxon>Bacillota</taxon>
        <taxon>Bacilli</taxon>
        <taxon>Bacillales</taxon>
        <taxon>Paenibacillaceae</taxon>
        <taxon>Paenibacillus</taxon>
    </lineage>
</organism>
<reference evidence="2 3" key="1">
    <citation type="submission" date="2019-05" db="EMBL/GenBank/DDBJ databases">
        <title>We sequenced the genome of Paenibacillus hemerocallicola KCTC 33185 for further insight into its adaptation and study the phylogeny of Paenibacillus.</title>
        <authorList>
            <person name="Narsing Rao M.P."/>
        </authorList>
    </citation>
    <scope>NUCLEOTIDE SEQUENCE [LARGE SCALE GENOMIC DNA]</scope>
    <source>
        <strain evidence="2 3">KCTC 33185</strain>
    </source>
</reference>
<gene>
    <name evidence="2" type="ORF">FE784_07320</name>
</gene>
<sequence>MRRFTLNKSRKIRKMANSVLCFVLVFSLLTGWCMVNSQEAGAIMNDPYAHLFEGKLLFEGPVNAHDLLLHQLDWPDTPGGIVAEADIQPVAQPGSSWAPALILYWGTAQYVSIGIAGNAKFNLNPGGYAGSAPLGKTYRVRIVWENGTVQLWGGEKGADPVLLKTAPAPASGPPPYLIAGKGFGSASVYTKPFLANDYTDVGTNGTVYMDNIALYADGVRKLDEQFENGIDFNRWQLLMSPSAEPSPPVTIEDLFPNWVEPSERGVASPPKVLYKQADWNAYTDKVQTSAEFRALSEQRINSMKSEVSLAMSYNDAQIENMVPATTPNADLFTPCPNAPDLGFPHGDWKWSANEPDVIYCGSMAFPNDQYSEEGVMIAKWGGVEQRITYYNRQSYDFSGFKLSPSFTSYIRAKKVVYMSNIAGKISVLYKLTGDPAYARQGKKILMRFAEVYPHWLLHSGYGEYADMDPKTAAFSINKLPRPELTAPPNVANRALHAGYWMAGRGDANGMEGSIILPLVTAYDLLGDVRVDGQTLLSDNDRLVIERDLLLESASLFLADPAQNNKSISNRTAAAAIGIAVSEPKLVQFGLQGFNRFMSDWYKADGSPIETPAYGLQVLDYLWRLGEILEGYSDPPGYTPPTGQRTDNFSVYGRSDYRMVYKTLGDALLPSMKYPSVGDSYTTSTPAGYWLGIGAKRTGLPILSSLLRFGGFSLTGVESLLYRPDNLEQAEPLELSDVLFPQWKLAYLRGTPNNMGSAAIVNASDWGGHRHLDSLDLSYWANGGESLSDLGYLWDNPQQGMTARSAAHNLVVVDGKNQKSAGRGGSIGFFEASGPVHATEASSAAYAETDVYGRTLLQMQKTDRKPEYLVDFFRVRGGSTHDYTLHGSTDSMTTDGIQLAQGNDSAVAAYGLTDVRTTGTDQVWTAGWQNAGGAGRTQSWQVPLSVTESVYIGDGWGQRGKYDAGAQLPYLIRRLDNSTGGSTFATVFESYADTPGIRRVAPLTVTDNVYRPDVIAPVGLQISGDGWHDYVLGSQGILNAPAAFDGGSGASPIAFSGRLGVLSYKDDNGNGRLEYAFLAGEGKIEQDGLGLNIEPGQLKEGNIAQRYQDGFAASGIVTDADKWIGSHVLVKKGTDWTAYPVLDVKAEEGKTRFVTYSPNEGFPFDGGEAWKLVPYAVAHRDANGAWVIAESGGRAAIIDNAPATVQSLLGHVARFEASGDINHTFAAELAYRLGIIRIVEEQGELQTAVAYMRDFLDHINDPAVQAQRLVSAAATSILGEEGEAYIRDRT</sequence>
<dbReference type="Proteomes" id="UP000307943">
    <property type="component" value="Unassembled WGS sequence"/>
</dbReference>
<comment type="caution">
    <text evidence="2">The sequence shown here is derived from an EMBL/GenBank/DDBJ whole genome shotgun (WGS) entry which is preliminary data.</text>
</comment>
<dbReference type="SUPFAM" id="SSF48230">
    <property type="entry name" value="Chondroitin AC/alginate lyase"/>
    <property type="match status" value="1"/>
</dbReference>
<dbReference type="Pfam" id="PF22888">
    <property type="entry name" value="FIMAH"/>
    <property type="match status" value="1"/>
</dbReference>
<evidence type="ECO:0000313" key="2">
    <source>
        <dbReference type="EMBL" id="TNJ67002.1"/>
    </source>
</evidence>
<dbReference type="EMBL" id="VDCQ01000007">
    <property type="protein sequence ID" value="TNJ67002.1"/>
    <property type="molecule type" value="Genomic_DNA"/>
</dbReference>
<dbReference type="OrthoDB" id="3799295at2"/>
<dbReference type="InterPro" id="IPR054470">
    <property type="entry name" value="FIMAH_dom"/>
</dbReference>